<name>A0A314ZVC8_PRUYE</name>
<accession>A0A314ZVC8</accession>
<dbReference type="PANTHER" id="PTHR11533:SF174">
    <property type="entry name" value="PUROMYCIN-SENSITIVE AMINOPEPTIDASE-RELATED"/>
    <property type="match status" value="1"/>
</dbReference>
<dbReference type="SUPFAM" id="SSF63737">
    <property type="entry name" value="Leukotriene A4 hydrolase N-terminal domain"/>
    <property type="match status" value="1"/>
</dbReference>
<dbReference type="InterPro" id="IPR045357">
    <property type="entry name" value="Aminopeptidase_N-like_N"/>
</dbReference>
<dbReference type="InterPro" id="IPR050344">
    <property type="entry name" value="Peptidase_M1_aminopeptidases"/>
</dbReference>
<dbReference type="Proteomes" id="UP000250321">
    <property type="component" value="Unassembled WGS sequence"/>
</dbReference>
<reference evidence="2 3" key="1">
    <citation type="submission" date="2018-02" db="EMBL/GenBank/DDBJ databases">
        <title>Draft genome of wild Prunus yedoensis var. nudiflora.</title>
        <authorList>
            <person name="Baek S."/>
            <person name="Kim J.-H."/>
            <person name="Choi K."/>
            <person name="Kim G.-B."/>
            <person name="Cho A."/>
            <person name="Jang H."/>
            <person name="Shin C.-H."/>
            <person name="Yu H.-J."/>
            <person name="Mun J.-H."/>
        </authorList>
    </citation>
    <scope>NUCLEOTIDE SEQUENCE [LARGE SCALE GENOMIC DNA]</scope>
    <source>
        <strain evidence="3">cv. Jeju island</strain>
        <tissue evidence="2">Leaf</tissue>
    </source>
</reference>
<dbReference type="GO" id="GO:0043171">
    <property type="term" value="P:peptide catabolic process"/>
    <property type="evidence" value="ECO:0007669"/>
    <property type="project" value="TreeGrafter"/>
</dbReference>
<evidence type="ECO:0000259" key="1">
    <source>
        <dbReference type="Pfam" id="PF17900"/>
    </source>
</evidence>
<dbReference type="Pfam" id="PF17900">
    <property type="entry name" value="Peptidase_M1_N"/>
    <property type="match status" value="1"/>
</dbReference>
<dbReference type="STRING" id="2094558.A0A314ZVC8"/>
<keyword evidence="2" id="KW-0378">Hydrolase</keyword>
<keyword evidence="2" id="KW-0645">Protease</keyword>
<dbReference type="InterPro" id="IPR042097">
    <property type="entry name" value="Aminopeptidase_N-like_N_sf"/>
</dbReference>
<comment type="caution">
    <text evidence="2">The sequence shown here is derived from an EMBL/GenBank/DDBJ whole genome shotgun (WGS) entry which is preliminary data.</text>
</comment>
<sequence>MATTNAPEIIFLDEIDSLAAIRQGVASDRVTISCFLNWKICMQEKMSLFLLLQEGRTNTLNTSTYEHKGEKKNMAVTQFEQVDARRCFPCWHEPAWKATFKIRLDDVPSELVALSNMPVVEEKSAWTSEDNFISSITNHV</sequence>
<dbReference type="AlphaFoldDB" id="A0A314ZVC8"/>
<dbReference type="GO" id="GO:0042277">
    <property type="term" value="F:peptide binding"/>
    <property type="evidence" value="ECO:0007669"/>
    <property type="project" value="TreeGrafter"/>
</dbReference>
<evidence type="ECO:0000313" key="2">
    <source>
        <dbReference type="EMBL" id="PQQ05796.1"/>
    </source>
</evidence>
<organism evidence="2 3">
    <name type="scientific">Prunus yedoensis var. nudiflora</name>
    <dbReference type="NCBI Taxonomy" id="2094558"/>
    <lineage>
        <taxon>Eukaryota</taxon>
        <taxon>Viridiplantae</taxon>
        <taxon>Streptophyta</taxon>
        <taxon>Embryophyta</taxon>
        <taxon>Tracheophyta</taxon>
        <taxon>Spermatophyta</taxon>
        <taxon>Magnoliopsida</taxon>
        <taxon>eudicotyledons</taxon>
        <taxon>Gunneridae</taxon>
        <taxon>Pentapetalae</taxon>
        <taxon>rosids</taxon>
        <taxon>fabids</taxon>
        <taxon>Rosales</taxon>
        <taxon>Rosaceae</taxon>
        <taxon>Amygdaloideae</taxon>
        <taxon>Amygdaleae</taxon>
        <taxon>Prunus</taxon>
    </lineage>
</organism>
<dbReference type="GO" id="GO:0006508">
    <property type="term" value="P:proteolysis"/>
    <property type="evidence" value="ECO:0007669"/>
    <property type="project" value="TreeGrafter"/>
</dbReference>
<feature type="domain" description="Aminopeptidase N-like N-terminal" evidence="1">
    <location>
        <begin position="59"/>
        <end position="124"/>
    </location>
</feature>
<keyword evidence="3" id="KW-1185">Reference proteome</keyword>
<dbReference type="PANTHER" id="PTHR11533">
    <property type="entry name" value="PROTEASE M1 ZINC METALLOPROTEASE"/>
    <property type="match status" value="1"/>
</dbReference>
<dbReference type="GO" id="GO:0005737">
    <property type="term" value="C:cytoplasm"/>
    <property type="evidence" value="ECO:0007669"/>
    <property type="project" value="TreeGrafter"/>
</dbReference>
<protein>
    <submittedName>
        <fullName evidence="2">Aminopeptidase M1 isoform X2</fullName>
    </submittedName>
</protein>
<dbReference type="OrthoDB" id="10031169at2759"/>
<proteinExistence type="predicted"/>
<keyword evidence="2" id="KW-0031">Aminopeptidase</keyword>
<dbReference type="Gene3D" id="2.60.40.1730">
    <property type="entry name" value="tricorn interacting facor f3 domain"/>
    <property type="match status" value="1"/>
</dbReference>
<evidence type="ECO:0000313" key="3">
    <source>
        <dbReference type="Proteomes" id="UP000250321"/>
    </source>
</evidence>
<dbReference type="GO" id="GO:0005615">
    <property type="term" value="C:extracellular space"/>
    <property type="evidence" value="ECO:0007669"/>
    <property type="project" value="TreeGrafter"/>
</dbReference>
<dbReference type="GO" id="GO:0070006">
    <property type="term" value="F:metalloaminopeptidase activity"/>
    <property type="evidence" value="ECO:0007669"/>
    <property type="project" value="TreeGrafter"/>
</dbReference>
<gene>
    <name evidence="2" type="ORF">Pyn_39690</name>
</gene>
<dbReference type="GO" id="GO:0016020">
    <property type="term" value="C:membrane"/>
    <property type="evidence" value="ECO:0007669"/>
    <property type="project" value="TreeGrafter"/>
</dbReference>
<dbReference type="GO" id="GO:0008270">
    <property type="term" value="F:zinc ion binding"/>
    <property type="evidence" value="ECO:0007669"/>
    <property type="project" value="TreeGrafter"/>
</dbReference>
<dbReference type="EMBL" id="PJQY01001044">
    <property type="protein sequence ID" value="PQQ05796.1"/>
    <property type="molecule type" value="Genomic_DNA"/>
</dbReference>